<proteinExistence type="predicted"/>
<keyword evidence="2" id="KW-1185">Reference proteome</keyword>
<name>A0ACC1HJE9_9FUNG</name>
<protein>
    <submittedName>
        <fullName evidence="1">Uncharacterized protein</fullName>
    </submittedName>
</protein>
<evidence type="ECO:0000313" key="1">
    <source>
        <dbReference type="EMBL" id="KAJ1675505.1"/>
    </source>
</evidence>
<reference evidence="1" key="1">
    <citation type="submission" date="2022-06" db="EMBL/GenBank/DDBJ databases">
        <title>Phylogenomic reconstructions and comparative analyses of Kickxellomycotina fungi.</title>
        <authorList>
            <person name="Reynolds N.K."/>
            <person name="Stajich J.E."/>
            <person name="Barry K."/>
            <person name="Grigoriev I.V."/>
            <person name="Crous P."/>
            <person name="Smith M.E."/>
        </authorList>
    </citation>
    <scope>NUCLEOTIDE SEQUENCE</scope>
    <source>
        <strain evidence="1">RSA 2271</strain>
    </source>
</reference>
<evidence type="ECO:0000313" key="2">
    <source>
        <dbReference type="Proteomes" id="UP001145114"/>
    </source>
</evidence>
<sequence>MYQQQPWELREQSAHQNAPIAETRLELREYDDPRLRGLVDIDKYIYECDVVFECQRGLVGFGGSAKFSASLLTALDPPPWCDETMSFARADIRSYPLPSPSWTWVSPHWRIDHSRGTDSEGWEYAGWFGNNTQWYSRPQPLRSYVRRRRWYRLRKCSRGPCPATANRPICDSDGGGGAVTTTITDGERMATATALSTGHPDRNAAPLPFSQLQKVVFNPNIRPHALQRAEVFYEPSPPPSNGAPAAATESSGEMPVPSPGIKVERKKSHIKRLAHRVHRASSSVGHHLHIHRTESHGSMFHPQRQRTKSSLEVPPPHGSSFALRRDTSEIDDIPISLLSERLSADQAAGRRGRMDSVIMTPASLCARNLAKATASQYMQPGTTYGETATSQRFDFSTQWSNPIDIDLVRATTVSLLDIINASLPNRERLAIVCEALAQEDYASVAVWHATRHIYFGCLTYSANRARFVGLLLESARAMHHTWLELCAFLALESMSDLIDIGQLLALGLGGNAEGEDSRGGAQSAQHSIGQVLSGPANTIQRRMAVKNSKNKPISLLELFPSIAFPTNPSKDIRASLDMLRRFHSSLAPRLQPSESSGDTNATKDQGDSGRGGRHSFTWTVDLVWKAILSPLIAQDDSSFFSDIKSLIPR</sequence>
<organism evidence="1 2">
    <name type="scientific">Spiromyces aspiralis</name>
    <dbReference type="NCBI Taxonomy" id="68401"/>
    <lineage>
        <taxon>Eukaryota</taxon>
        <taxon>Fungi</taxon>
        <taxon>Fungi incertae sedis</taxon>
        <taxon>Zoopagomycota</taxon>
        <taxon>Kickxellomycotina</taxon>
        <taxon>Kickxellomycetes</taxon>
        <taxon>Kickxellales</taxon>
        <taxon>Kickxellaceae</taxon>
        <taxon>Spiromyces</taxon>
    </lineage>
</organism>
<accession>A0ACC1HJE9</accession>
<gene>
    <name evidence="1" type="ORF">EV182_001135</name>
</gene>
<dbReference type="EMBL" id="JAMZIH010005276">
    <property type="protein sequence ID" value="KAJ1675505.1"/>
    <property type="molecule type" value="Genomic_DNA"/>
</dbReference>
<dbReference type="Proteomes" id="UP001145114">
    <property type="component" value="Unassembled WGS sequence"/>
</dbReference>
<comment type="caution">
    <text evidence="1">The sequence shown here is derived from an EMBL/GenBank/DDBJ whole genome shotgun (WGS) entry which is preliminary data.</text>
</comment>